<evidence type="ECO:0000313" key="2">
    <source>
        <dbReference type="Proteomes" id="UP001431783"/>
    </source>
</evidence>
<comment type="caution">
    <text evidence="1">The sequence shown here is derived from an EMBL/GenBank/DDBJ whole genome shotgun (WGS) entry which is preliminary data.</text>
</comment>
<name>A0AAW1TPU7_9CUCU</name>
<sequence length="115" mass="13358">MRSPPPRKCDKIAEISQAENDGVKTEVRTMHPLPPEYNGVPLYGVFIRKCPDYMAHTRIQTDRKTEYSGLTERSSDTLKTVKPKTNYVFHQIRDGRLRVIDIGTQFFSDYLCFNM</sequence>
<organism evidence="1 2">
    <name type="scientific">Henosepilachna vigintioctopunctata</name>
    <dbReference type="NCBI Taxonomy" id="420089"/>
    <lineage>
        <taxon>Eukaryota</taxon>
        <taxon>Metazoa</taxon>
        <taxon>Ecdysozoa</taxon>
        <taxon>Arthropoda</taxon>
        <taxon>Hexapoda</taxon>
        <taxon>Insecta</taxon>
        <taxon>Pterygota</taxon>
        <taxon>Neoptera</taxon>
        <taxon>Endopterygota</taxon>
        <taxon>Coleoptera</taxon>
        <taxon>Polyphaga</taxon>
        <taxon>Cucujiformia</taxon>
        <taxon>Coccinelloidea</taxon>
        <taxon>Coccinellidae</taxon>
        <taxon>Epilachninae</taxon>
        <taxon>Epilachnini</taxon>
        <taxon>Henosepilachna</taxon>
    </lineage>
</organism>
<proteinExistence type="predicted"/>
<reference evidence="1 2" key="1">
    <citation type="submission" date="2023-03" db="EMBL/GenBank/DDBJ databases">
        <title>Genome insight into feeding habits of ladybird beetles.</title>
        <authorList>
            <person name="Li H.-S."/>
            <person name="Huang Y.-H."/>
            <person name="Pang H."/>
        </authorList>
    </citation>
    <scope>NUCLEOTIDE SEQUENCE [LARGE SCALE GENOMIC DNA]</scope>
    <source>
        <strain evidence="1">SYSU_2023b</strain>
        <tissue evidence="1">Whole body</tissue>
    </source>
</reference>
<dbReference type="Proteomes" id="UP001431783">
    <property type="component" value="Unassembled WGS sequence"/>
</dbReference>
<dbReference type="EMBL" id="JARQZJ010000003">
    <property type="protein sequence ID" value="KAK9870690.1"/>
    <property type="molecule type" value="Genomic_DNA"/>
</dbReference>
<dbReference type="AlphaFoldDB" id="A0AAW1TPU7"/>
<keyword evidence="2" id="KW-1185">Reference proteome</keyword>
<protein>
    <submittedName>
        <fullName evidence="1">Uncharacterized protein</fullName>
    </submittedName>
</protein>
<gene>
    <name evidence="1" type="ORF">WA026_008262</name>
</gene>
<evidence type="ECO:0000313" key="1">
    <source>
        <dbReference type="EMBL" id="KAK9870690.1"/>
    </source>
</evidence>
<accession>A0AAW1TPU7</accession>